<dbReference type="CDD" id="cd00592">
    <property type="entry name" value="HTH_MerR-like"/>
    <property type="match status" value="1"/>
</dbReference>
<dbReference type="Pfam" id="PF13411">
    <property type="entry name" value="MerR_1"/>
    <property type="match status" value="1"/>
</dbReference>
<evidence type="ECO:0000256" key="2">
    <source>
        <dbReference type="ARBA" id="ARBA00023015"/>
    </source>
</evidence>
<keyword evidence="4" id="KW-0804">Transcription</keyword>
<dbReference type="InterPro" id="IPR047057">
    <property type="entry name" value="MerR_fam"/>
</dbReference>
<keyword evidence="1" id="KW-0678">Repressor</keyword>
<reference evidence="6" key="1">
    <citation type="submission" date="2024-01" db="EMBL/GenBank/DDBJ databases">
        <title>The genome sequence of Micromonospora mangrovi CCTCC AA 2012012.</title>
        <authorList>
            <person name="Gao J."/>
        </authorList>
    </citation>
    <scope>NUCLEOTIDE SEQUENCE</scope>
    <source>
        <strain evidence="6">CCTCC AA 2012012</strain>
    </source>
</reference>
<dbReference type="PRINTS" id="PR00040">
    <property type="entry name" value="HTHMERR"/>
</dbReference>
<dbReference type="InterPro" id="IPR009061">
    <property type="entry name" value="DNA-bd_dom_put_sf"/>
</dbReference>
<dbReference type="PANTHER" id="PTHR30204">
    <property type="entry name" value="REDOX-CYCLING DRUG-SENSING TRANSCRIPTIONAL ACTIVATOR SOXR"/>
    <property type="match status" value="1"/>
</dbReference>
<dbReference type="InterPro" id="IPR000551">
    <property type="entry name" value="MerR-type_HTH_dom"/>
</dbReference>
<accession>A0AAU8HF76</accession>
<dbReference type="PROSITE" id="PS50937">
    <property type="entry name" value="HTH_MERR_2"/>
    <property type="match status" value="1"/>
</dbReference>
<evidence type="ECO:0000256" key="4">
    <source>
        <dbReference type="ARBA" id="ARBA00023163"/>
    </source>
</evidence>
<feature type="domain" description="HTH merR-type" evidence="5">
    <location>
        <begin position="3"/>
        <end position="71"/>
    </location>
</feature>
<dbReference type="AlphaFoldDB" id="A0AAU8HF76"/>
<dbReference type="SUPFAM" id="SSF46955">
    <property type="entry name" value="Putative DNA-binding domain"/>
    <property type="match status" value="1"/>
</dbReference>
<dbReference type="Gene3D" id="1.10.1660.10">
    <property type="match status" value="1"/>
</dbReference>
<keyword evidence="3" id="KW-0238">DNA-binding</keyword>
<dbReference type="EMBL" id="CP159342">
    <property type="protein sequence ID" value="XCH74122.1"/>
    <property type="molecule type" value="Genomic_DNA"/>
</dbReference>
<keyword evidence="2" id="KW-0805">Transcription regulation</keyword>
<dbReference type="PANTHER" id="PTHR30204:SF69">
    <property type="entry name" value="MERR-FAMILY TRANSCRIPTIONAL REGULATOR"/>
    <property type="match status" value="1"/>
</dbReference>
<evidence type="ECO:0000313" key="7">
    <source>
        <dbReference type="EMBL" id="XCH74122.1"/>
    </source>
</evidence>
<evidence type="ECO:0000256" key="1">
    <source>
        <dbReference type="ARBA" id="ARBA00022491"/>
    </source>
</evidence>
<dbReference type="SMART" id="SM00422">
    <property type="entry name" value="HTH_MERR"/>
    <property type="match status" value="1"/>
</dbReference>
<evidence type="ECO:0000259" key="5">
    <source>
        <dbReference type="PROSITE" id="PS50937"/>
    </source>
</evidence>
<organism evidence="7">
    <name type="scientific">Micromonospora sp. CCTCC AA 2012012</name>
    <dbReference type="NCBI Taxonomy" id="3111921"/>
    <lineage>
        <taxon>Bacteria</taxon>
        <taxon>Bacillati</taxon>
        <taxon>Actinomycetota</taxon>
        <taxon>Actinomycetes</taxon>
        <taxon>Micromonosporales</taxon>
        <taxon>Micromonosporaceae</taxon>
        <taxon>Micromonospora</taxon>
    </lineage>
</organism>
<dbReference type="RefSeq" id="WP_350933081.1">
    <property type="nucleotide sequence ID" value="NZ_CP157762.1"/>
</dbReference>
<reference evidence="7" key="2">
    <citation type="submission" date="2024-06" db="EMBL/GenBank/DDBJ databases">
        <title>Micromonospora mangrovi CCTCC AA 2012012 genome sequences.</title>
        <authorList>
            <person name="Gao J."/>
        </authorList>
    </citation>
    <scope>NUCLEOTIDE SEQUENCE</scope>
    <source>
        <strain evidence="7">CCTCC AA 2012012</strain>
    </source>
</reference>
<evidence type="ECO:0000313" key="6">
    <source>
        <dbReference type="EMBL" id="XBP93424.1"/>
    </source>
</evidence>
<evidence type="ECO:0000256" key="3">
    <source>
        <dbReference type="ARBA" id="ARBA00023125"/>
    </source>
</evidence>
<gene>
    <name evidence="7" type="ORF">ABUL08_28305</name>
    <name evidence="6" type="ORF">VK199_28220</name>
</gene>
<dbReference type="GO" id="GO:0003700">
    <property type="term" value="F:DNA-binding transcription factor activity"/>
    <property type="evidence" value="ECO:0007669"/>
    <property type="project" value="InterPro"/>
</dbReference>
<sequence length="142" mass="15926">MTTWRIGDAAALLGVPTHVLRHWEEVGALEPARLANGHRVYDDETITRARLIRLCQRAGMSLTEIGDLYRGDGQRRAALVRDRRDRIADQIRQLHAAQDFLDHVLACAHPVVSTCPECSSFAAGQREPRGAVITPVPRERRE</sequence>
<protein>
    <submittedName>
        <fullName evidence="7">MerR family transcriptional regulator</fullName>
    </submittedName>
</protein>
<name>A0AAU8HF76_9ACTN</name>
<proteinExistence type="predicted"/>
<dbReference type="GO" id="GO:0003677">
    <property type="term" value="F:DNA binding"/>
    <property type="evidence" value="ECO:0007669"/>
    <property type="project" value="UniProtKB-KW"/>
</dbReference>
<dbReference type="EMBL" id="CP157762">
    <property type="protein sequence ID" value="XBP93424.1"/>
    <property type="molecule type" value="Genomic_DNA"/>
</dbReference>